<accession>A0ABQ5IF06</accession>
<keyword evidence="2" id="KW-0695">RNA-directed DNA polymerase</keyword>
<keyword evidence="2" id="KW-0808">Transferase</keyword>
<dbReference type="PANTHER" id="PTHR31635">
    <property type="entry name" value="REVERSE TRANSCRIPTASE DOMAIN-CONTAINING PROTEIN-RELATED"/>
    <property type="match status" value="1"/>
</dbReference>
<name>A0ABQ5IF06_9ASTR</name>
<organism evidence="2 3">
    <name type="scientific">Tanacetum coccineum</name>
    <dbReference type="NCBI Taxonomy" id="301880"/>
    <lineage>
        <taxon>Eukaryota</taxon>
        <taxon>Viridiplantae</taxon>
        <taxon>Streptophyta</taxon>
        <taxon>Embryophyta</taxon>
        <taxon>Tracheophyta</taxon>
        <taxon>Spermatophyta</taxon>
        <taxon>Magnoliopsida</taxon>
        <taxon>eudicotyledons</taxon>
        <taxon>Gunneridae</taxon>
        <taxon>Pentapetalae</taxon>
        <taxon>asterids</taxon>
        <taxon>campanulids</taxon>
        <taxon>Asterales</taxon>
        <taxon>Asteraceae</taxon>
        <taxon>Asteroideae</taxon>
        <taxon>Anthemideae</taxon>
        <taxon>Anthemidinae</taxon>
        <taxon>Tanacetum</taxon>
    </lineage>
</organism>
<dbReference type="GO" id="GO:0003964">
    <property type="term" value="F:RNA-directed DNA polymerase activity"/>
    <property type="evidence" value="ECO:0007669"/>
    <property type="project" value="UniProtKB-KW"/>
</dbReference>
<evidence type="ECO:0000313" key="3">
    <source>
        <dbReference type="Proteomes" id="UP001151760"/>
    </source>
</evidence>
<sequence>MGSFRSKEDDVSKILTSIFVTNFPDSFSAKDLFHSCKQYGHVVNFVDSNKEDKKMDVGLNAKDITLSLMAETKRLLSLVNLKMALCRFGLGGIGRYSVRFKFGGSYFKRIAAKWGELFDVIRWTPEFSEEEEEDELSVEDNNDGRINDLKANNGIDESDVEEEKISELARKVTVRKIIVVYRPGFTPEEVLNEGINVNLDMKDYTRIMREMTFVCNLTMRRFYKEAVWIAELIKSPGLNVFHLAFTVILWHLIEEGIFVEERKIIDGPFILDEVLQWCRRKKKHALIFKVDFEKAFDSVRWDFVDDVLNKFGFGERWRTWIQSCLRSSRGSILVNGSPTEEFQFFRGVSKLIPWSNLVSFAFHEEMMQSSLPMCKMGEIVKESKLEEVVEQGVSRLSRWKMKLISSGGHRLTILKSVRSSMPGSEEQQRLLVKLEQGPNLGLKLVLAGCSGESSMLDIDSSRVRVLQGRVLHVAVLRTRLKLGNWDENTRFWVVNGMKVVVSLKSMFPRMFALEFWIRMLTGSSKLNAVKFSYSFEEKREIMRKISSWWNIDYSDVNSYEEWQVWLVSIRIQSKLKGVLEGVYYGLWCLFDKRSKFCKGFKEGKVFDEMFQRNLSNMVYLCVLNWIRDLNKRMLLFLMAALLLGSGSKYLINHSKAAAAMCAGMGSFCHPLEAHGLADFPGIF</sequence>
<comment type="caution">
    <text evidence="2">The sequence shown here is derived from an EMBL/GenBank/DDBJ whole genome shotgun (WGS) entry which is preliminary data.</text>
</comment>
<dbReference type="InterPro" id="IPR000477">
    <property type="entry name" value="RT_dom"/>
</dbReference>
<gene>
    <name evidence="2" type="ORF">Tco_1094251</name>
</gene>
<reference evidence="2" key="2">
    <citation type="submission" date="2022-01" db="EMBL/GenBank/DDBJ databases">
        <authorList>
            <person name="Yamashiro T."/>
            <person name="Shiraishi A."/>
            <person name="Satake H."/>
            <person name="Nakayama K."/>
        </authorList>
    </citation>
    <scope>NUCLEOTIDE SEQUENCE</scope>
</reference>
<keyword evidence="2" id="KW-0548">Nucleotidyltransferase</keyword>
<dbReference type="PANTHER" id="PTHR31635:SF196">
    <property type="entry name" value="REVERSE TRANSCRIPTASE DOMAIN-CONTAINING PROTEIN-RELATED"/>
    <property type="match status" value="1"/>
</dbReference>
<dbReference type="Pfam" id="PF00078">
    <property type="entry name" value="RVT_1"/>
    <property type="match status" value="1"/>
</dbReference>
<feature type="domain" description="Reverse transcriptase" evidence="1">
    <location>
        <begin position="272"/>
        <end position="348"/>
    </location>
</feature>
<evidence type="ECO:0000313" key="2">
    <source>
        <dbReference type="EMBL" id="GJT98733.1"/>
    </source>
</evidence>
<evidence type="ECO:0000259" key="1">
    <source>
        <dbReference type="Pfam" id="PF00078"/>
    </source>
</evidence>
<dbReference type="Proteomes" id="UP001151760">
    <property type="component" value="Unassembled WGS sequence"/>
</dbReference>
<proteinExistence type="predicted"/>
<keyword evidence="3" id="KW-1185">Reference proteome</keyword>
<dbReference type="EMBL" id="BQNB010020703">
    <property type="protein sequence ID" value="GJT98733.1"/>
    <property type="molecule type" value="Genomic_DNA"/>
</dbReference>
<reference evidence="2" key="1">
    <citation type="journal article" date="2022" name="Int. J. Mol. Sci.">
        <title>Draft Genome of Tanacetum Coccineum: Genomic Comparison of Closely Related Tanacetum-Family Plants.</title>
        <authorList>
            <person name="Yamashiro T."/>
            <person name="Shiraishi A."/>
            <person name="Nakayama K."/>
            <person name="Satake H."/>
        </authorList>
    </citation>
    <scope>NUCLEOTIDE SEQUENCE</scope>
</reference>
<protein>
    <submittedName>
        <fullName evidence="2">RNA-directed DNA polymerase, eukaryota, reverse transcriptase zinc-binding domain protein</fullName>
    </submittedName>
</protein>